<feature type="region of interest" description="Disordered" evidence="1">
    <location>
        <begin position="187"/>
        <end position="227"/>
    </location>
</feature>
<accession>A0ABP8K0Y2</accession>
<sequence length="388" mass="39068">MNGLMAYVRAVMNALNAALHAYGTGRTVTVPPKLPVVPTATPGGTGAAADGRSMSEADVQELINRLTSSDTSVRAAVTDAASASAAGRAAIQADIDGAQADIVQYAPFVGTPAGQYQLIAALNNRLLAARSTLATTHANQQRTAATIRSTQYPTGTDTSPATKALYPGIFDPKTGKLITAGKAATLPTPVSHDTASSGTATAAASTPAQASGPGAHPTAGGSQIPGVLPSSLWGKTPVFSQPDKPGQVTTVLTDGSTAPRTIMFAKPVAGNALGAGGTADVPVGPISEGSTLGLDAYRFTQVRAVGVEQVASSVIAGPNGARYPAVTWQYIYQTRDIGVGGIQGIDGEKDGPWRPASFASISRLSTATGTSALGISSSFSNPTVIPGW</sequence>
<dbReference type="Proteomes" id="UP001500635">
    <property type="component" value="Unassembled WGS sequence"/>
</dbReference>
<evidence type="ECO:0008006" key="4">
    <source>
        <dbReference type="Google" id="ProtNLM"/>
    </source>
</evidence>
<dbReference type="EMBL" id="BAABFR010000067">
    <property type="protein sequence ID" value="GAA4399103.1"/>
    <property type="molecule type" value="Genomic_DNA"/>
</dbReference>
<proteinExistence type="predicted"/>
<organism evidence="2 3">
    <name type="scientific">Tsukamurella soli</name>
    <dbReference type="NCBI Taxonomy" id="644556"/>
    <lineage>
        <taxon>Bacteria</taxon>
        <taxon>Bacillati</taxon>
        <taxon>Actinomycetota</taxon>
        <taxon>Actinomycetes</taxon>
        <taxon>Mycobacteriales</taxon>
        <taxon>Tsukamurellaceae</taxon>
        <taxon>Tsukamurella</taxon>
    </lineage>
</organism>
<gene>
    <name evidence="2" type="ORF">GCM10023147_36030</name>
</gene>
<evidence type="ECO:0000256" key="1">
    <source>
        <dbReference type="SAM" id="MobiDB-lite"/>
    </source>
</evidence>
<protein>
    <recommendedName>
        <fullName evidence="4">DUF4226 domain-containing protein</fullName>
    </recommendedName>
</protein>
<name>A0ABP8K0Y2_9ACTN</name>
<keyword evidence="3" id="KW-1185">Reference proteome</keyword>
<evidence type="ECO:0000313" key="2">
    <source>
        <dbReference type="EMBL" id="GAA4399103.1"/>
    </source>
</evidence>
<evidence type="ECO:0000313" key="3">
    <source>
        <dbReference type="Proteomes" id="UP001500635"/>
    </source>
</evidence>
<feature type="compositionally biased region" description="Low complexity" evidence="1">
    <location>
        <begin position="194"/>
        <end position="215"/>
    </location>
</feature>
<comment type="caution">
    <text evidence="2">The sequence shown here is derived from an EMBL/GenBank/DDBJ whole genome shotgun (WGS) entry which is preliminary data.</text>
</comment>
<reference evidence="3" key="1">
    <citation type="journal article" date="2019" name="Int. J. Syst. Evol. Microbiol.">
        <title>The Global Catalogue of Microorganisms (GCM) 10K type strain sequencing project: providing services to taxonomists for standard genome sequencing and annotation.</title>
        <authorList>
            <consortium name="The Broad Institute Genomics Platform"/>
            <consortium name="The Broad Institute Genome Sequencing Center for Infectious Disease"/>
            <person name="Wu L."/>
            <person name="Ma J."/>
        </authorList>
    </citation>
    <scope>NUCLEOTIDE SEQUENCE [LARGE SCALE GENOMIC DNA]</scope>
    <source>
        <strain evidence="3">JCM 17688</strain>
    </source>
</reference>